<organism evidence="1 2">
    <name type="scientific">Limnobaculum allomyrinae</name>
    <dbReference type="NCBI Taxonomy" id="2791986"/>
    <lineage>
        <taxon>Bacteria</taxon>
        <taxon>Pseudomonadati</taxon>
        <taxon>Pseudomonadota</taxon>
        <taxon>Gammaproteobacteria</taxon>
        <taxon>Enterobacterales</taxon>
        <taxon>Budviciaceae</taxon>
        <taxon>Limnobaculum</taxon>
    </lineage>
</organism>
<sequence>MSNEKKDQGFNFIPKLIDTKIAINTSPSPGLVIMKLQFALTEYDRESEKVVETAQEPQQTYMTEQAARQLLIQLKTYFDAEETINILDISNDGRMTIQ</sequence>
<dbReference type="RefSeq" id="WP_218467604.1">
    <property type="nucleotide sequence ID" value="NZ_JADRCR010000008.1"/>
</dbReference>
<protein>
    <submittedName>
        <fullName evidence="1">Uncharacterized protein</fullName>
    </submittedName>
</protein>
<name>A0ABS1IT20_9GAMM</name>
<comment type="caution">
    <text evidence="1">The sequence shown here is derived from an EMBL/GenBank/DDBJ whole genome shotgun (WGS) entry which is preliminary data.</text>
</comment>
<accession>A0ABS1IT20</accession>
<proteinExistence type="predicted"/>
<gene>
    <name evidence="1" type="ORF">I2494_14435</name>
</gene>
<evidence type="ECO:0000313" key="1">
    <source>
        <dbReference type="EMBL" id="MBK5144893.1"/>
    </source>
</evidence>
<dbReference type="Proteomes" id="UP001296921">
    <property type="component" value="Unassembled WGS sequence"/>
</dbReference>
<keyword evidence="2" id="KW-1185">Reference proteome</keyword>
<evidence type="ECO:0000313" key="2">
    <source>
        <dbReference type="Proteomes" id="UP001296921"/>
    </source>
</evidence>
<reference evidence="1 2" key="1">
    <citation type="submission" date="2020-11" db="EMBL/GenBank/DDBJ databases">
        <title>Insectihabitans protaetiae gen. nov. sp. nov. and Insectihabitans allomyrinae sp. nov., isolated from larvae of Protaetia brevitarsis seulensis and Allomyrina dichotoma, respectively.</title>
        <authorList>
            <person name="Lee S.D."/>
            <person name="Byeon Y.-S."/>
            <person name="Kim S.-M."/>
            <person name="Yang H.L."/>
            <person name="Kim I.S."/>
        </authorList>
    </citation>
    <scope>NUCLEOTIDE SEQUENCE [LARGE SCALE GENOMIC DNA]</scope>
    <source>
        <strain evidence="1 2">BWR-B9</strain>
    </source>
</reference>
<dbReference type="EMBL" id="JADRCR010000008">
    <property type="protein sequence ID" value="MBK5144893.1"/>
    <property type="molecule type" value="Genomic_DNA"/>
</dbReference>